<dbReference type="EMBL" id="AP022562">
    <property type="protein sequence ID" value="BBX14341.1"/>
    <property type="molecule type" value="Genomic_DNA"/>
</dbReference>
<name>A0A7I7JSY0_9MYCO</name>
<accession>A0A7I7JSY0</accession>
<organism evidence="1 2">
    <name type="scientific">Mycobacterium novum</name>
    <dbReference type="NCBI Taxonomy" id="2492438"/>
    <lineage>
        <taxon>Bacteria</taxon>
        <taxon>Bacillati</taxon>
        <taxon>Actinomycetota</taxon>
        <taxon>Actinomycetes</taxon>
        <taxon>Mycobacteriales</taxon>
        <taxon>Mycobacteriaceae</taxon>
        <taxon>Mycobacterium</taxon>
    </lineage>
</organism>
<keyword evidence="2" id="KW-1185">Reference proteome</keyword>
<reference evidence="1 2" key="1">
    <citation type="journal article" date="2019" name="Emerg. Microbes Infect.">
        <title>Comprehensive subspecies identification of 175 nontuberculous mycobacteria species based on 7547 genomic profiles.</title>
        <authorList>
            <person name="Matsumoto Y."/>
            <person name="Kinjo T."/>
            <person name="Motooka D."/>
            <person name="Nabeya D."/>
            <person name="Jung N."/>
            <person name="Uechi K."/>
            <person name="Horii T."/>
            <person name="Iida T."/>
            <person name="Fujita J."/>
            <person name="Nakamura S."/>
        </authorList>
    </citation>
    <scope>NUCLEOTIDE SEQUENCE [LARGE SCALE GENOMIC DNA]</scope>
    <source>
        <strain evidence="1 2">JCM 6391</strain>
    </source>
</reference>
<dbReference type="AlphaFoldDB" id="A0A7I7JSY0"/>
<dbReference type="KEGG" id="mnm:MNVM_34220"/>
<protein>
    <submittedName>
        <fullName evidence="1">Uncharacterized protein</fullName>
    </submittedName>
</protein>
<evidence type="ECO:0000313" key="1">
    <source>
        <dbReference type="EMBL" id="BBX14341.1"/>
    </source>
</evidence>
<dbReference type="Proteomes" id="UP000466997">
    <property type="component" value="Chromosome"/>
</dbReference>
<gene>
    <name evidence="1" type="ORF">MNVM_34220</name>
</gene>
<evidence type="ECO:0000313" key="2">
    <source>
        <dbReference type="Proteomes" id="UP000466997"/>
    </source>
</evidence>
<proteinExistence type="predicted"/>
<sequence>MASSTGISRVTDIYGLATLLPSARRIDYRVRNEIVQSTSHQTYHASGGPRGNYQRRFARFRWLRRVWHN</sequence>